<sequence length="190" mass="21561">MELVDLLAEIRACRHCEDDLPLGPNPVVRASTSAKVLIVGQAPGTRVHQTGIPWNDPSGDRLRDWLALDHDTFYDEGKIAIVPMGFCYPGKGKSGDLPPRPECADLWHERVLAAMPEIELVLLIGRYAQVRYLGNSRETLTARVHRWQEFGPRFIPTPHPSPRNTLWLRRNPWFEDEVVPAMRERVAALL</sequence>
<dbReference type="Proteomes" id="UP000326287">
    <property type="component" value="Chromosome"/>
</dbReference>
<organism evidence="2 3">
    <name type="scientific">Halioglobus maricola</name>
    <dbReference type="NCBI Taxonomy" id="2601894"/>
    <lineage>
        <taxon>Bacteria</taxon>
        <taxon>Pseudomonadati</taxon>
        <taxon>Pseudomonadota</taxon>
        <taxon>Gammaproteobacteria</taxon>
        <taxon>Cellvibrionales</taxon>
        <taxon>Halieaceae</taxon>
        <taxon>Halioglobus</taxon>
    </lineage>
</organism>
<name>A0A5P9NQ28_9GAMM</name>
<evidence type="ECO:0000313" key="2">
    <source>
        <dbReference type="EMBL" id="QFU77907.1"/>
    </source>
</evidence>
<feature type="domain" description="Uracil-DNA glycosylase-like" evidence="1">
    <location>
        <begin position="27"/>
        <end position="183"/>
    </location>
</feature>
<dbReference type="InterPro" id="IPR036895">
    <property type="entry name" value="Uracil-DNA_glycosylase-like_sf"/>
</dbReference>
<dbReference type="InterPro" id="IPR047124">
    <property type="entry name" value="HI_0220.2"/>
</dbReference>
<dbReference type="CDD" id="cd10033">
    <property type="entry name" value="UDG_like"/>
    <property type="match status" value="1"/>
</dbReference>
<proteinExistence type="predicted"/>
<dbReference type="KEGG" id="halc:EY643_13925"/>
<dbReference type="SUPFAM" id="SSF52141">
    <property type="entry name" value="Uracil-DNA glycosylase-like"/>
    <property type="match status" value="1"/>
</dbReference>
<dbReference type="PANTHER" id="PTHR42160">
    <property type="entry name" value="URACIL-DNA GLYCOSYLASE SUPERFAMILY PROTEIN"/>
    <property type="match status" value="1"/>
</dbReference>
<reference evidence="2 3" key="1">
    <citation type="submission" date="2019-02" db="EMBL/GenBank/DDBJ databases">
        <authorList>
            <person name="Li S.-H."/>
        </authorList>
    </citation>
    <scope>NUCLEOTIDE SEQUENCE [LARGE SCALE GENOMIC DNA]</scope>
    <source>
        <strain evidence="2 3">IMCC14385</strain>
    </source>
</reference>
<dbReference type="EMBL" id="CP036422">
    <property type="protein sequence ID" value="QFU77907.1"/>
    <property type="molecule type" value="Genomic_DNA"/>
</dbReference>
<dbReference type="PANTHER" id="PTHR42160:SF1">
    <property type="entry name" value="URACIL-DNA GLYCOSYLASE SUPERFAMILY PROTEIN"/>
    <property type="match status" value="1"/>
</dbReference>
<protein>
    <submittedName>
        <fullName evidence="2">Uracil-DNA glycosylase family protein</fullName>
    </submittedName>
</protein>
<dbReference type="InterPro" id="IPR005122">
    <property type="entry name" value="Uracil-DNA_glycosylase-like"/>
</dbReference>
<gene>
    <name evidence="2" type="ORF">EY643_13925</name>
</gene>
<evidence type="ECO:0000259" key="1">
    <source>
        <dbReference type="SMART" id="SM00986"/>
    </source>
</evidence>
<dbReference type="Pfam" id="PF03167">
    <property type="entry name" value="UDG"/>
    <property type="match status" value="1"/>
</dbReference>
<dbReference type="SMART" id="SM00987">
    <property type="entry name" value="UreE_C"/>
    <property type="match status" value="1"/>
</dbReference>
<dbReference type="OrthoDB" id="9789139at2"/>
<accession>A0A5P9NQ28</accession>
<evidence type="ECO:0000313" key="3">
    <source>
        <dbReference type="Proteomes" id="UP000326287"/>
    </source>
</evidence>
<dbReference type="Gene3D" id="3.40.470.10">
    <property type="entry name" value="Uracil-DNA glycosylase-like domain"/>
    <property type="match status" value="1"/>
</dbReference>
<dbReference type="AlphaFoldDB" id="A0A5P9NQ28"/>
<dbReference type="SMART" id="SM00986">
    <property type="entry name" value="UDG"/>
    <property type="match status" value="1"/>
</dbReference>
<keyword evidence="3" id="KW-1185">Reference proteome</keyword>